<organism evidence="2 3">
    <name type="scientific">Thelonectria olida</name>
    <dbReference type="NCBI Taxonomy" id="1576542"/>
    <lineage>
        <taxon>Eukaryota</taxon>
        <taxon>Fungi</taxon>
        <taxon>Dikarya</taxon>
        <taxon>Ascomycota</taxon>
        <taxon>Pezizomycotina</taxon>
        <taxon>Sordariomycetes</taxon>
        <taxon>Hypocreomycetidae</taxon>
        <taxon>Hypocreales</taxon>
        <taxon>Nectriaceae</taxon>
        <taxon>Thelonectria</taxon>
    </lineage>
</organism>
<evidence type="ECO:0000256" key="1">
    <source>
        <dbReference type="SAM" id="MobiDB-lite"/>
    </source>
</evidence>
<reference evidence="2 3" key="1">
    <citation type="journal article" date="2021" name="Nat. Commun.">
        <title>Genetic determinants of endophytism in the Arabidopsis root mycobiome.</title>
        <authorList>
            <person name="Mesny F."/>
            <person name="Miyauchi S."/>
            <person name="Thiergart T."/>
            <person name="Pickel B."/>
            <person name="Atanasova L."/>
            <person name="Karlsson M."/>
            <person name="Huettel B."/>
            <person name="Barry K.W."/>
            <person name="Haridas S."/>
            <person name="Chen C."/>
            <person name="Bauer D."/>
            <person name="Andreopoulos W."/>
            <person name="Pangilinan J."/>
            <person name="LaButti K."/>
            <person name="Riley R."/>
            <person name="Lipzen A."/>
            <person name="Clum A."/>
            <person name="Drula E."/>
            <person name="Henrissat B."/>
            <person name="Kohler A."/>
            <person name="Grigoriev I.V."/>
            <person name="Martin F.M."/>
            <person name="Hacquard S."/>
        </authorList>
    </citation>
    <scope>NUCLEOTIDE SEQUENCE [LARGE SCALE GENOMIC DNA]</scope>
    <source>
        <strain evidence="2 3">MPI-CAGE-CH-0241</strain>
    </source>
</reference>
<comment type="caution">
    <text evidence="2">The sequence shown here is derived from an EMBL/GenBank/DDBJ whole genome shotgun (WGS) entry which is preliminary data.</text>
</comment>
<feature type="compositionally biased region" description="Pro residues" evidence="1">
    <location>
        <begin position="176"/>
        <end position="190"/>
    </location>
</feature>
<protein>
    <submittedName>
        <fullName evidence="2">Uncharacterized protein</fullName>
    </submittedName>
</protein>
<gene>
    <name evidence="2" type="ORF">B0T10DRAFT_1419</name>
</gene>
<sequence length="226" mass="24843">MASSLRLLCRSPLLSSTGSHPIKKDALRVDRYPCPGDGDSSPLHPNSVCQPPKQGRLLFASRPSPPHVRHTRLFVHCHFTPPRFLHTLGPHRPSRSRCGQRQINKLSTGTLARSPAGFFETFPIRPSVVVRPMSWPCCFDLQERASSGLPAPDLSLRPGQVPTPSSGEGLCKRPVKPPPLPSPPSPSHPRLPPEWHGAHVRLAPTPFLTQRSLIGDNHLIMCLDVI</sequence>
<keyword evidence="3" id="KW-1185">Reference proteome</keyword>
<proteinExistence type="predicted"/>
<accession>A0A9P9AWE2</accession>
<dbReference type="Proteomes" id="UP000777438">
    <property type="component" value="Unassembled WGS sequence"/>
</dbReference>
<evidence type="ECO:0000313" key="2">
    <source>
        <dbReference type="EMBL" id="KAH6899645.1"/>
    </source>
</evidence>
<evidence type="ECO:0000313" key="3">
    <source>
        <dbReference type="Proteomes" id="UP000777438"/>
    </source>
</evidence>
<dbReference type="AlphaFoldDB" id="A0A9P9AWE2"/>
<feature type="region of interest" description="Disordered" evidence="1">
    <location>
        <begin position="149"/>
        <end position="196"/>
    </location>
</feature>
<name>A0A9P9AWE2_9HYPO</name>
<dbReference type="EMBL" id="JAGPYM010000001">
    <property type="protein sequence ID" value="KAH6899645.1"/>
    <property type="molecule type" value="Genomic_DNA"/>
</dbReference>